<feature type="domain" description="UspA" evidence="1">
    <location>
        <begin position="2"/>
        <end position="144"/>
    </location>
</feature>
<accession>A0A238YN88</accession>
<proteinExistence type="predicted"/>
<evidence type="ECO:0000259" key="1">
    <source>
        <dbReference type="Pfam" id="PF00582"/>
    </source>
</evidence>
<reference evidence="2 3" key="1">
    <citation type="submission" date="2017-06" db="EMBL/GenBank/DDBJ databases">
        <authorList>
            <person name="Kim H.J."/>
            <person name="Triplett B.A."/>
        </authorList>
    </citation>
    <scope>NUCLEOTIDE SEQUENCE [LARGE SCALE GENOMIC DNA]</scope>
    <source>
        <strain evidence="2 3">DSM 19316</strain>
    </source>
</reference>
<gene>
    <name evidence="2" type="ORF">SAMN06266787_11540</name>
</gene>
<dbReference type="Gene3D" id="3.40.50.620">
    <property type="entry name" value="HUPs"/>
    <property type="match status" value="1"/>
</dbReference>
<name>A0A238YN88_HALEZ</name>
<protein>
    <submittedName>
        <fullName evidence="2">Nucleotide-binding universal stress protein, UspA family</fullName>
    </submittedName>
</protein>
<dbReference type="EMBL" id="FZNK01000015">
    <property type="protein sequence ID" value="SNR72635.1"/>
    <property type="molecule type" value="Genomic_DNA"/>
</dbReference>
<dbReference type="Pfam" id="PF00582">
    <property type="entry name" value="Usp"/>
    <property type="match status" value="1"/>
</dbReference>
<dbReference type="InterPro" id="IPR006016">
    <property type="entry name" value="UspA"/>
</dbReference>
<dbReference type="RefSeq" id="WP_089309208.1">
    <property type="nucleotide sequence ID" value="NZ_FZNK01000015.1"/>
</dbReference>
<dbReference type="Proteomes" id="UP000198297">
    <property type="component" value="Unassembled WGS sequence"/>
</dbReference>
<dbReference type="SUPFAM" id="SSF52402">
    <property type="entry name" value="Adenine nucleotide alpha hydrolases-like"/>
    <property type="match status" value="1"/>
</dbReference>
<sequence>MDTIVVPVAHHNRWNRQVANIAAELEDVSDTRALVVYQFTDDLESTIEHLDVDRQAADVDELAARKSGVAEMVETLDERGMSCSVRGIETAEEKGEELLNLVKAEDADRIYMYSRKRSPAGKAIFGSGLQTVLFNSSVPVVVVPPNIE</sequence>
<organism evidence="2 3">
    <name type="scientific">Halorubrum ezzemoulense</name>
    <name type="common">Halorubrum chaoviator</name>
    <dbReference type="NCBI Taxonomy" id="337243"/>
    <lineage>
        <taxon>Archaea</taxon>
        <taxon>Methanobacteriati</taxon>
        <taxon>Methanobacteriota</taxon>
        <taxon>Stenosarchaea group</taxon>
        <taxon>Halobacteria</taxon>
        <taxon>Halobacteriales</taxon>
        <taxon>Haloferacaceae</taxon>
        <taxon>Halorubrum</taxon>
    </lineage>
</organism>
<dbReference type="InterPro" id="IPR014729">
    <property type="entry name" value="Rossmann-like_a/b/a_fold"/>
</dbReference>
<evidence type="ECO:0000313" key="3">
    <source>
        <dbReference type="Proteomes" id="UP000198297"/>
    </source>
</evidence>
<evidence type="ECO:0000313" key="2">
    <source>
        <dbReference type="EMBL" id="SNR72635.1"/>
    </source>
</evidence>
<dbReference type="AlphaFoldDB" id="A0A238YN88"/>